<dbReference type="PANTHER" id="PTHR37016:SF3">
    <property type="entry name" value="NEUTRAL PROTEASE 2-RELATED"/>
    <property type="match status" value="1"/>
</dbReference>
<dbReference type="AlphaFoldDB" id="A0A9W9BKW0"/>
<comment type="caution">
    <text evidence="14">The sequence shown here is derived from an EMBL/GenBank/DDBJ whole genome shotgun (WGS) entry which is preliminary data.</text>
</comment>
<evidence type="ECO:0000256" key="12">
    <source>
        <dbReference type="ARBA" id="ARBA00023145"/>
    </source>
</evidence>
<dbReference type="SUPFAM" id="SSF55486">
    <property type="entry name" value="Metalloproteases ('zincins'), catalytic domain"/>
    <property type="match status" value="1"/>
</dbReference>
<evidence type="ECO:0000256" key="5">
    <source>
        <dbReference type="ARBA" id="ARBA00022670"/>
    </source>
</evidence>
<keyword evidence="5" id="KW-0645">Protease</keyword>
<keyword evidence="10" id="KW-0862">Zinc</keyword>
<dbReference type="InterPro" id="IPR024079">
    <property type="entry name" value="MetalloPept_cat_dom_sf"/>
</dbReference>
<comment type="catalytic activity">
    <reaction evidence="1">
        <text>Preferential cleavage of bonds with hydrophobic residues in P1'. Also 3-Asn-|-Gln-4 and 8-Gly-|-Ser-9 bonds in insulin B chain.</text>
        <dbReference type="EC" id="3.4.24.39"/>
    </reaction>
</comment>
<keyword evidence="11" id="KW-0482">Metalloprotease</keyword>
<dbReference type="GO" id="GO:0006508">
    <property type="term" value="P:proteolysis"/>
    <property type="evidence" value="ECO:0007669"/>
    <property type="project" value="UniProtKB-KW"/>
</dbReference>
<dbReference type="GO" id="GO:0046872">
    <property type="term" value="F:metal ion binding"/>
    <property type="evidence" value="ECO:0007669"/>
    <property type="project" value="UniProtKB-KW"/>
</dbReference>
<evidence type="ECO:0000256" key="9">
    <source>
        <dbReference type="ARBA" id="ARBA00022801"/>
    </source>
</evidence>
<name>A0A9W9BKW0_9HYPO</name>
<dbReference type="EC" id="3.4.24.39" evidence="4"/>
<dbReference type="InterPro" id="IPR001384">
    <property type="entry name" value="Peptidase_M35"/>
</dbReference>
<evidence type="ECO:0000256" key="6">
    <source>
        <dbReference type="ARBA" id="ARBA00022685"/>
    </source>
</evidence>
<evidence type="ECO:0000256" key="10">
    <source>
        <dbReference type="ARBA" id="ARBA00022833"/>
    </source>
</evidence>
<dbReference type="PANTHER" id="PTHR37016">
    <property type="match status" value="1"/>
</dbReference>
<accession>A0A9W9BKW0</accession>
<keyword evidence="12" id="KW-0865">Zymogen</keyword>
<feature type="compositionally biased region" description="Polar residues" evidence="13">
    <location>
        <begin position="439"/>
        <end position="448"/>
    </location>
</feature>
<reference evidence="14" key="1">
    <citation type="submission" date="2022-10" db="EMBL/GenBank/DDBJ databases">
        <title>Tapping the CABI collections for fungal endophytes: first genome assemblies for Collariella, Neodidymelliopsis, Ascochyta clinopodiicola, Didymella pomorum, Didymosphaeria variabile, Neocosmospora piperis and Neocucurbitaria cava.</title>
        <authorList>
            <person name="Hill R."/>
        </authorList>
    </citation>
    <scope>NUCLEOTIDE SEQUENCE</scope>
    <source>
        <strain evidence="14">IMI 366586</strain>
    </source>
</reference>
<evidence type="ECO:0000256" key="7">
    <source>
        <dbReference type="ARBA" id="ARBA00022723"/>
    </source>
</evidence>
<feature type="region of interest" description="Disordered" evidence="13">
    <location>
        <begin position="425"/>
        <end position="448"/>
    </location>
</feature>
<dbReference type="InterPro" id="IPR050414">
    <property type="entry name" value="Fungal_M35_metalloproteases"/>
</dbReference>
<evidence type="ECO:0000256" key="8">
    <source>
        <dbReference type="ARBA" id="ARBA00022729"/>
    </source>
</evidence>
<keyword evidence="6" id="KW-0165">Cleavage on pair of basic residues</keyword>
<comment type="cofactor">
    <cofactor evidence="2">
        <name>Zn(2+)</name>
        <dbReference type="ChEBI" id="CHEBI:29105"/>
    </cofactor>
</comment>
<evidence type="ECO:0000256" key="13">
    <source>
        <dbReference type="SAM" id="MobiDB-lite"/>
    </source>
</evidence>
<sequence length="448" mass="50484">MYPIPLQIVLRQDESITTVFEAEVYNHNSKKVKVLKFGSFLHDDDVALKVADVFYQCMLSKIPVRFLGVTPLLNFANLDKRDFVEIKSGGSIKVKFDVAQHFDLSAGETFTIEMKGYIPYNSHPVEFKVDRRAAEWTRMKYLDRMPKVLHQNCKGGKWDRENKIRQALSECVHLAGQGKKAARTGPAWRMEEAFGSSSQETRQHVISVFSEAERKCMHDSHKVDQICAEYYGECLSKRKIVTSYLHEPTLQVGYCDEFFWLADIPKKCHSYDSPKAWGWHHSRSSTVVRQMIQSSLRETMGANASVHTEHGLARVLALDVDQSLKNADNYELFVSHYNLDCKAVSPPPPRPASSHHEGSLEQSKLAWGPCDHELLRLAGFKHTRVDCGTLEVPLDHTMTTSRETISLQLVRLNATKSPAKAKSILFNPGGPGASGVGETPTTGQEIHE</sequence>
<evidence type="ECO:0000313" key="14">
    <source>
        <dbReference type="EMBL" id="KAJ4316386.1"/>
    </source>
</evidence>
<dbReference type="Gene3D" id="3.40.390.10">
    <property type="entry name" value="Collagenase (Catalytic Domain)"/>
    <property type="match status" value="1"/>
</dbReference>
<evidence type="ECO:0000256" key="2">
    <source>
        <dbReference type="ARBA" id="ARBA00001947"/>
    </source>
</evidence>
<dbReference type="Pfam" id="PF02102">
    <property type="entry name" value="Peptidase_M35"/>
    <property type="match status" value="1"/>
</dbReference>
<evidence type="ECO:0000313" key="15">
    <source>
        <dbReference type="Proteomes" id="UP001140502"/>
    </source>
</evidence>
<evidence type="ECO:0000256" key="3">
    <source>
        <dbReference type="ARBA" id="ARBA00010279"/>
    </source>
</evidence>
<dbReference type="EMBL" id="JAPEUR010000182">
    <property type="protein sequence ID" value="KAJ4316386.1"/>
    <property type="molecule type" value="Genomic_DNA"/>
</dbReference>
<protein>
    <recommendedName>
        <fullName evidence="4">deuterolysin</fullName>
        <ecNumber evidence="4">3.4.24.39</ecNumber>
    </recommendedName>
</protein>
<dbReference type="Proteomes" id="UP001140502">
    <property type="component" value="Unassembled WGS sequence"/>
</dbReference>
<comment type="similarity">
    <text evidence="3">Belongs to the peptidase M35 family.</text>
</comment>
<evidence type="ECO:0000256" key="11">
    <source>
        <dbReference type="ARBA" id="ARBA00023049"/>
    </source>
</evidence>
<proteinExistence type="inferred from homology"/>
<gene>
    <name evidence="14" type="ORF">N0V84_007901</name>
</gene>
<evidence type="ECO:0000256" key="1">
    <source>
        <dbReference type="ARBA" id="ARBA00001187"/>
    </source>
</evidence>
<dbReference type="GO" id="GO:0004222">
    <property type="term" value="F:metalloendopeptidase activity"/>
    <property type="evidence" value="ECO:0007669"/>
    <property type="project" value="InterPro"/>
</dbReference>
<evidence type="ECO:0000256" key="4">
    <source>
        <dbReference type="ARBA" id="ARBA00012431"/>
    </source>
</evidence>
<keyword evidence="7" id="KW-0479">Metal-binding</keyword>
<keyword evidence="8" id="KW-0732">Signal</keyword>
<organism evidence="14 15">
    <name type="scientific">Fusarium piperis</name>
    <dbReference type="NCBI Taxonomy" id="1435070"/>
    <lineage>
        <taxon>Eukaryota</taxon>
        <taxon>Fungi</taxon>
        <taxon>Dikarya</taxon>
        <taxon>Ascomycota</taxon>
        <taxon>Pezizomycotina</taxon>
        <taxon>Sordariomycetes</taxon>
        <taxon>Hypocreomycetidae</taxon>
        <taxon>Hypocreales</taxon>
        <taxon>Nectriaceae</taxon>
        <taxon>Fusarium</taxon>
        <taxon>Fusarium solani species complex</taxon>
    </lineage>
</organism>
<keyword evidence="15" id="KW-1185">Reference proteome</keyword>
<dbReference type="OrthoDB" id="412874at2759"/>
<dbReference type="Gene3D" id="2.60.40.2970">
    <property type="match status" value="1"/>
</dbReference>
<keyword evidence="9" id="KW-0378">Hydrolase</keyword>